<keyword evidence="1" id="KW-1133">Transmembrane helix</keyword>
<sequence>DNAVARIAEVEKSLLQGDSVAQFNSIVTLSKAVQQARYQVRGYTYSGKSEAQQPALEAVDNALKLLARLPEQLPEEHAANLQQASDSINVYRSAVSQFRDSQIDNAAALKRMAEQGDVLIDASQKLTVSQTAVRDRDATEAKTFLVAAAVLALLFGVVAALVITRQIVGP</sequence>
<evidence type="ECO:0000259" key="2">
    <source>
        <dbReference type="Pfam" id="PF16591"/>
    </source>
</evidence>
<protein>
    <submittedName>
        <fullName evidence="3">Methyl-accepting chemotaxis protein</fullName>
    </submittedName>
</protein>
<feature type="non-terminal residue" evidence="3">
    <location>
        <position position="1"/>
    </location>
</feature>
<dbReference type="RefSeq" id="WP_212613549.1">
    <property type="nucleotide sequence ID" value="NZ_VZPQ01000449.1"/>
</dbReference>
<keyword evidence="1" id="KW-0472">Membrane</keyword>
<feature type="non-terminal residue" evidence="3">
    <location>
        <position position="170"/>
    </location>
</feature>
<gene>
    <name evidence="3" type="ORF">F7R03_30340</name>
</gene>
<dbReference type="EMBL" id="VZPQ01000449">
    <property type="protein sequence ID" value="KAB0545445.1"/>
    <property type="molecule type" value="Genomic_DNA"/>
</dbReference>
<comment type="caution">
    <text evidence="3">The sequence shown here is derived from an EMBL/GenBank/DDBJ whole genome shotgun (WGS) entry which is preliminary data.</text>
</comment>
<evidence type="ECO:0000313" key="3">
    <source>
        <dbReference type="EMBL" id="KAB0545445.1"/>
    </source>
</evidence>
<keyword evidence="1" id="KW-0812">Transmembrane</keyword>
<dbReference type="Gene3D" id="1.20.1440.210">
    <property type="match status" value="1"/>
</dbReference>
<dbReference type="InterPro" id="IPR032255">
    <property type="entry name" value="HBM"/>
</dbReference>
<feature type="transmembrane region" description="Helical" evidence="1">
    <location>
        <begin position="144"/>
        <end position="168"/>
    </location>
</feature>
<accession>A0A6H9S437</accession>
<dbReference type="Pfam" id="PF16591">
    <property type="entry name" value="HBM"/>
    <property type="match status" value="1"/>
</dbReference>
<proteinExistence type="predicted"/>
<dbReference type="Proteomes" id="UP000423257">
    <property type="component" value="Unassembled WGS sequence"/>
</dbReference>
<name>A0A6H9S437_9PSED</name>
<reference evidence="3 4" key="1">
    <citation type="submission" date="2019-09" db="EMBL/GenBank/DDBJ databases">
        <title>Draft genome sequences of 48 bacterial type strains from the CCUG.</title>
        <authorList>
            <person name="Tunovic T."/>
            <person name="Pineiro-Iglesias B."/>
            <person name="Unosson C."/>
            <person name="Inganas E."/>
            <person name="Ohlen M."/>
            <person name="Cardew S."/>
            <person name="Jensie-Markopoulos S."/>
            <person name="Salva-Serra F."/>
            <person name="Jaen-Luchoro D."/>
            <person name="Karlsson R."/>
            <person name="Svensson-Stadler L."/>
            <person name="Chun J."/>
            <person name="Moore E."/>
        </authorList>
    </citation>
    <scope>NUCLEOTIDE SEQUENCE [LARGE SCALE GENOMIC DNA]</scope>
    <source>
        <strain evidence="3 4">CCUG 51524</strain>
    </source>
</reference>
<evidence type="ECO:0000313" key="4">
    <source>
        <dbReference type="Proteomes" id="UP000423257"/>
    </source>
</evidence>
<dbReference type="AlphaFoldDB" id="A0A6H9S437"/>
<feature type="domain" description="HBM" evidence="2">
    <location>
        <begin position="11"/>
        <end position="141"/>
    </location>
</feature>
<organism evidence="3 4">
    <name type="scientific">Pseudomonas palleroniana</name>
    <dbReference type="NCBI Taxonomy" id="191390"/>
    <lineage>
        <taxon>Bacteria</taxon>
        <taxon>Pseudomonadati</taxon>
        <taxon>Pseudomonadota</taxon>
        <taxon>Gammaproteobacteria</taxon>
        <taxon>Pseudomonadales</taxon>
        <taxon>Pseudomonadaceae</taxon>
        <taxon>Pseudomonas</taxon>
    </lineage>
</organism>
<evidence type="ECO:0000256" key="1">
    <source>
        <dbReference type="SAM" id="Phobius"/>
    </source>
</evidence>